<keyword evidence="2" id="KW-0472">Membrane</keyword>
<evidence type="ECO:0000256" key="2">
    <source>
        <dbReference type="SAM" id="Phobius"/>
    </source>
</evidence>
<keyword evidence="2" id="KW-1133">Transmembrane helix</keyword>
<proteinExistence type="predicted"/>
<organism evidence="3">
    <name type="scientific">Cacopsylla melanoneura</name>
    <dbReference type="NCBI Taxonomy" id="428564"/>
    <lineage>
        <taxon>Eukaryota</taxon>
        <taxon>Metazoa</taxon>
        <taxon>Ecdysozoa</taxon>
        <taxon>Arthropoda</taxon>
        <taxon>Hexapoda</taxon>
        <taxon>Insecta</taxon>
        <taxon>Pterygota</taxon>
        <taxon>Neoptera</taxon>
        <taxon>Paraneoptera</taxon>
        <taxon>Hemiptera</taxon>
        <taxon>Sternorrhyncha</taxon>
        <taxon>Psylloidea</taxon>
        <taxon>Psyllidae</taxon>
        <taxon>Psyllinae</taxon>
        <taxon>Cacopsylla</taxon>
    </lineage>
</organism>
<dbReference type="AlphaFoldDB" id="A0A8D9F3D2"/>
<feature type="compositionally biased region" description="Basic residues" evidence="1">
    <location>
        <begin position="13"/>
        <end position="26"/>
    </location>
</feature>
<feature type="transmembrane region" description="Helical" evidence="2">
    <location>
        <begin position="41"/>
        <end position="66"/>
    </location>
</feature>
<feature type="compositionally biased region" description="Polar residues" evidence="1">
    <location>
        <begin position="1"/>
        <end position="10"/>
    </location>
</feature>
<dbReference type="EMBL" id="HBUF01599788">
    <property type="protein sequence ID" value="CAG6775766.1"/>
    <property type="molecule type" value="Transcribed_RNA"/>
</dbReference>
<sequence>MKANIVSNLSKRTPNRQKKKHKKKNPPPHILSNSFETLRQITINLFFLCQIFEILTKIFQNFLFFWKRNLKTNKQNKYRTIVEIRNRHSIRLSRVLNLSILSI</sequence>
<evidence type="ECO:0008006" key="4">
    <source>
        <dbReference type="Google" id="ProtNLM"/>
    </source>
</evidence>
<evidence type="ECO:0000256" key="1">
    <source>
        <dbReference type="SAM" id="MobiDB-lite"/>
    </source>
</evidence>
<feature type="region of interest" description="Disordered" evidence="1">
    <location>
        <begin position="1"/>
        <end position="30"/>
    </location>
</feature>
<name>A0A8D9F3D2_9HEMI</name>
<protein>
    <recommendedName>
        <fullName evidence="4">Transmembrane protein</fullName>
    </recommendedName>
</protein>
<evidence type="ECO:0000313" key="3">
    <source>
        <dbReference type="EMBL" id="CAG6775766.1"/>
    </source>
</evidence>
<reference evidence="3" key="1">
    <citation type="submission" date="2021-05" db="EMBL/GenBank/DDBJ databases">
        <authorList>
            <person name="Alioto T."/>
            <person name="Alioto T."/>
            <person name="Gomez Garrido J."/>
        </authorList>
    </citation>
    <scope>NUCLEOTIDE SEQUENCE</scope>
</reference>
<keyword evidence="2" id="KW-0812">Transmembrane</keyword>
<accession>A0A8D9F3D2</accession>